<dbReference type="InterPro" id="IPR050449">
    <property type="entry name" value="Ephrin_rcpt_TKs"/>
</dbReference>
<dbReference type="SMART" id="SM00615">
    <property type="entry name" value="EPH_lbd"/>
    <property type="match status" value="1"/>
</dbReference>
<organism evidence="19 20">
    <name type="scientific">Meloidogyne incognita</name>
    <name type="common">Southern root-knot nematode worm</name>
    <name type="synonym">Oxyuris incognita</name>
    <dbReference type="NCBI Taxonomy" id="6306"/>
    <lineage>
        <taxon>Eukaryota</taxon>
        <taxon>Metazoa</taxon>
        <taxon>Ecdysozoa</taxon>
        <taxon>Nematoda</taxon>
        <taxon>Chromadorea</taxon>
        <taxon>Rhabditida</taxon>
        <taxon>Tylenchina</taxon>
        <taxon>Tylenchomorpha</taxon>
        <taxon>Tylenchoidea</taxon>
        <taxon>Meloidogynidae</taxon>
        <taxon>Meloidogyninae</taxon>
        <taxon>Meloidogyne</taxon>
        <taxon>Meloidogyne incognita group</taxon>
    </lineage>
</organism>
<evidence type="ECO:0000259" key="18">
    <source>
        <dbReference type="PROSITE" id="PS51550"/>
    </source>
</evidence>
<evidence type="ECO:0000313" key="19">
    <source>
        <dbReference type="Proteomes" id="UP000887563"/>
    </source>
</evidence>
<keyword evidence="13" id="KW-0325">Glycoprotein</keyword>
<dbReference type="SMART" id="SM00219">
    <property type="entry name" value="TyrKc"/>
    <property type="match status" value="1"/>
</dbReference>
<dbReference type="AlphaFoldDB" id="A0A914LYH4"/>
<keyword evidence="6" id="KW-0732">Signal</keyword>
<feature type="compositionally biased region" description="Polar residues" evidence="15">
    <location>
        <begin position="167"/>
        <end position="178"/>
    </location>
</feature>
<dbReference type="FunFam" id="1.10.510.10:FF:000268">
    <property type="entry name" value="Receptor protein-tyrosine kinase"/>
    <property type="match status" value="1"/>
</dbReference>
<protein>
    <recommendedName>
        <fullName evidence="2">receptor protein-tyrosine kinase</fullName>
        <ecNumber evidence="2">2.7.10.1</ecNumber>
    </recommendedName>
</protein>
<dbReference type="InterPro" id="IPR008266">
    <property type="entry name" value="Tyr_kinase_AS"/>
</dbReference>
<evidence type="ECO:0000256" key="3">
    <source>
        <dbReference type="ARBA" id="ARBA00022475"/>
    </source>
</evidence>
<feature type="domain" description="Protein kinase" evidence="17">
    <location>
        <begin position="536"/>
        <end position="815"/>
    </location>
</feature>
<dbReference type="Pfam" id="PF01404">
    <property type="entry name" value="Ephrin_lbd"/>
    <property type="match status" value="2"/>
</dbReference>
<keyword evidence="16" id="KW-0812">Transmembrane</keyword>
<dbReference type="PROSITE" id="PS51550">
    <property type="entry name" value="EPH_LBD"/>
    <property type="match status" value="1"/>
</dbReference>
<keyword evidence="4" id="KW-0597">Phosphoprotein</keyword>
<dbReference type="SUPFAM" id="SSF56112">
    <property type="entry name" value="Protein kinase-like (PK-like)"/>
    <property type="match status" value="1"/>
</dbReference>
<dbReference type="PANTHER" id="PTHR46877:SF14">
    <property type="entry name" value="RECEPTOR PROTEIN-TYROSINE KINASE"/>
    <property type="match status" value="1"/>
</dbReference>
<dbReference type="FunFam" id="3.30.200.20:FF:000802">
    <property type="entry name" value="Ephrin receptor 1"/>
    <property type="match status" value="1"/>
</dbReference>
<dbReference type="PANTHER" id="PTHR46877">
    <property type="entry name" value="EPH RECEPTOR A5"/>
    <property type="match status" value="1"/>
</dbReference>
<dbReference type="PROSITE" id="PS50011">
    <property type="entry name" value="PROTEIN_KINASE_DOM"/>
    <property type="match status" value="1"/>
</dbReference>
<dbReference type="GO" id="GO:0005886">
    <property type="term" value="C:plasma membrane"/>
    <property type="evidence" value="ECO:0007669"/>
    <property type="project" value="UniProtKB-SubCell"/>
</dbReference>
<evidence type="ECO:0000256" key="5">
    <source>
        <dbReference type="ARBA" id="ARBA00022679"/>
    </source>
</evidence>
<dbReference type="PRINTS" id="PR00109">
    <property type="entry name" value="TYRKINASE"/>
</dbReference>
<name>A0A914LYH4_MELIC</name>
<dbReference type="PROSITE" id="PS00109">
    <property type="entry name" value="PROTEIN_KINASE_TYR"/>
    <property type="match status" value="1"/>
</dbReference>
<feature type="domain" description="Eph LBD" evidence="18">
    <location>
        <begin position="32"/>
        <end position="255"/>
    </location>
</feature>
<proteinExistence type="predicted"/>
<keyword evidence="16" id="KW-1133">Transmembrane helix</keyword>
<evidence type="ECO:0000256" key="16">
    <source>
        <dbReference type="SAM" id="Phobius"/>
    </source>
</evidence>
<evidence type="ECO:0000256" key="14">
    <source>
        <dbReference type="PROSITE-ProRule" id="PRU10141"/>
    </source>
</evidence>
<feature type="binding site" evidence="14">
    <location>
        <position position="572"/>
    </location>
    <ligand>
        <name>ATP</name>
        <dbReference type="ChEBI" id="CHEBI:30616"/>
    </ligand>
</feature>
<keyword evidence="19" id="KW-1185">Reference proteome</keyword>
<dbReference type="InterPro" id="IPR008979">
    <property type="entry name" value="Galactose-bd-like_sf"/>
</dbReference>
<dbReference type="Proteomes" id="UP000887563">
    <property type="component" value="Unplaced"/>
</dbReference>
<keyword evidence="7 14" id="KW-0547">Nucleotide-binding</keyword>
<evidence type="ECO:0000256" key="11">
    <source>
        <dbReference type="ARBA" id="ARBA00023137"/>
    </source>
</evidence>
<dbReference type="InterPro" id="IPR001245">
    <property type="entry name" value="Ser-Thr/Tyr_kinase_cat_dom"/>
</dbReference>
<evidence type="ECO:0000256" key="4">
    <source>
        <dbReference type="ARBA" id="ARBA00022553"/>
    </source>
</evidence>
<keyword evidence="9 14" id="KW-0067">ATP-binding</keyword>
<dbReference type="GO" id="GO:0005524">
    <property type="term" value="F:ATP binding"/>
    <property type="evidence" value="ECO:0007669"/>
    <property type="project" value="UniProtKB-UniRule"/>
</dbReference>
<dbReference type="InterPro" id="IPR017441">
    <property type="entry name" value="Protein_kinase_ATP_BS"/>
</dbReference>
<dbReference type="GO" id="GO:0005005">
    <property type="term" value="F:transmembrane-ephrin receptor activity"/>
    <property type="evidence" value="ECO:0007669"/>
    <property type="project" value="TreeGrafter"/>
</dbReference>
<dbReference type="Pfam" id="PF07714">
    <property type="entry name" value="PK_Tyr_Ser-Thr"/>
    <property type="match status" value="1"/>
</dbReference>
<comment type="subcellular location">
    <subcellularLocation>
        <location evidence="1">Cell membrane</location>
        <topology evidence="1">Single-pass type I membrane protein</topology>
    </subcellularLocation>
</comment>
<accession>A0A914LYH4</accession>
<keyword evidence="3" id="KW-1003">Cell membrane</keyword>
<evidence type="ECO:0000256" key="9">
    <source>
        <dbReference type="ARBA" id="ARBA00022840"/>
    </source>
</evidence>
<evidence type="ECO:0000256" key="15">
    <source>
        <dbReference type="SAM" id="MobiDB-lite"/>
    </source>
</evidence>
<dbReference type="InterPro" id="IPR027936">
    <property type="entry name" value="Eph_TM"/>
</dbReference>
<feature type="region of interest" description="Disordered" evidence="15">
    <location>
        <begin position="167"/>
        <end position="217"/>
    </location>
</feature>
<dbReference type="InterPro" id="IPR011009">
    <property type="entry name" value="Kinase-like_dom_sf"/>
</dbReference>
<evidence type="ECO:0000256" key="1">
    <source>
        <dbReference type="ARBA" id="ARBA00004251"/>
    </source>
</evidence>
<dbReference type="InterPro" id="IPR020635">
    <property type="entry name" value="Tyr_kinase_cat_dom"/>
</dbReference>
<feature type="transmembrane region" description="Helical" evidence="16">
    <location>
        <begin position="388"/>
        <end position="413"/>
    </location>
</feature>
<reference evidence="20" key="1">
    <citation type="submission" date="2022-11" db="UniProtKB">
        <authorList>
            <consortium name="WormBaseParasite"/>
        </authorList>
    </citation>
    <scope>IDENTIFICATION</scope>
</reference>
<dbReference type="GO" id="GO:0007411">
    <property type="term" value="P:axon guidance"/>
    <property type="evidence" value="ECO:0007669"/>
    <property type="project" value="TreeGrafter"/>
</dbReference>
<dbReference type="Gene3D" id="2.60.40.1770">
    <property type="entry name" value="ephrin a2 ectodomain"/>
    <property type="match status" value="1"/>
</dbReference>
<dbReference type="WBParaSite" id="Minc3s00928g18968">
    <property type="protein sequence ID" value="Minc3s00928g18968"/>
    <property type="gene ID" value="Minc3s00928g18968"/>
</dbReference>
<evidence type="ECO:0000256" key="12">
    <source>
        <dbReference type="ARBA" id="ARBA00023170"/>
    </source>
</evidence>
<dbReference type="PROSITE" id="PS00107">
    <property type="entry name" value="PROTEIN_KINASE_ATP"/>
    <property type="match status" value="1"/>
</dbReference>
<dbReference type="Gene3D" id="2.60.120.260">
    <property type="entry name" value="Galactose-binding domain-like"/>
    <property type="match status" value="1"/>
</dbReference>
<keyword evidence="11" id="KW-0829">Tyrosine-protein kinase</keyword>
<dbReference type="EC" id="2.7.10.1" evidence="2"/>
<evidence type="ECO:0000256" key="6">
    <source>
        <dbReference type="ARBA" id="ARBA00022729"/>
    </source>
</evidence>
<keyword evidence="5" id="KW-0808">Transferase</keyword>
<evidence type="ECO:0000256" key="13">
    <source>
        <dbReference type="ARBA" id="ARBA00023180"/>
    </source>
</evidence>
<evidence type="ECO:0000256" key="8">
    <source>
        <dbReference type="ARBA" id="ARBA00022777"/>
    </source>
</evidence>
<evidence type="ECO:0000313" key="20">
    <source>
        <dbReference type="WBParaSite" id="Minc3s00928g18968"/>
    </source>
</evidence>
<dbReference type="Pfam" id="PF14575">
    <property type="entry name" value="EphA2_TM"/>
    <property type="match status" value="1"/>
</dbReference>
<evidence type="ECO:0000256" key="10">
    <source>
        <dbReference type="ARBA" id="ARBA00023136"/>
    </source>
</evidence>
<evidence type="ECO:0000256" key="7">
    <source>
        <dbReference type="ARBA" id="ARBA00022741"/>
    </source>
</evidence>
<evidence type="ECO:0000259" key="17">
    <source>
        <dbReference type="PROSITE" id="PS50011"/>
    </source>
</evidence>
<evidence type="ECO:0000256" key="2">
    <source>
        <dbReference type="ARBA" id="ARBA00011902"/>
    </source>
</evidence>
<keyword evidence="10 16" id="KW-0472">Membrane</keyword>
<keyword evidence="8" id="KW-0418">Kinase</keyword>
<sequence>MDLSAMMPIIYLRGLLLLLLSFSTLYSTRALKVYLLDTLNATSELNWRTYSNQDEKDGWLEETMYSRSENKNHQVYSTCNYESTHDAENWLLIPFVEKGEAQRFYLHFNFTIVRCAAVEALRTSGCKETLKLYAAQFNESEEREFVKRKNWFNETKWDYVDTLASHSTTDTANNNQNKNEIERGGGNLEEEGEGNIQKDHQHQQQSNNNQQQTYTQTSSYDVKKRYVHFALRNTGACSSILSVKIYYNVCPEYFSSLLHLPRTVSSRDPHGVVSVQGQCTSNSSPVATIISQQQQNSKNLQKLEKLVRRQFPALQPPTAICKADGSWQLVGSSTECVCDQGFVVSKINGMCTALPVIETIGEEDDEEEEIPVTQSVFGLQELPVSESIFGQAIFLLLLFVILAITGTGIVLLITKIKVNKQNNNKQLVSNKQQLQRLEGNNGRYQSLKYPCIQPKQHIGPIISTSCQDCGTPRLQHECSTPRLEKQQWHNNNTFLTQTTPTSLKKQQHHLYVDPTTYEDPTQILAAFTNEIYAKDVEITRVIGSGEFGEVCCGRLTVEDSYGQRQQQIVAVKRLLPEASCKAKTDFLLEASIMGQFEHENVIRLIGVVTRTEPVMLITEYMLYGSLDQFLRANRDGQLTICQLVRLLHGIACGMNYLTDKAYVHRDLAARNVLVDDRLTCKIADFGLSRGLRPSNNSSGSGSPPFIEQEYTTQQGGKIPIRWTAPEAIMQHKYTTASDVWSFGVVMWEVLSFGERPYWDWSNHRVIQEVIHSGYRLPAPQDTPKRLYEIMMTCWYAERNLRPTFAQLLSQLNAFLTDVDFFYKYI</sequence>
<dbReference type="SUPFAM" id="SSF49785">
    <property type="entry name" value="Galactose-binding domain-like"/>
    <property type="match status" value="1"/>
</dbReference>
<feature type="compositionally biased region" description="Low complexity" evidence="15">
    <location>
        <begin position="203"/>
        <end position="217"/>
    </location>
</feature>
<keyword evidence="12" id="KW-0675">Receptor</keyword>
<dbReference type="Gene3D" id="3.30.200.20">
    <property type="entry name" value="Phosphorylase Kinase, domain 1"/>
    <property type="match status" value="1"/>
</dbReference>
<dbReference type="Gene3D" id="1.10.510.10">
    <property type="entry name" value="Transferase(Phosphotransferase) domain 1"/>
    <property type="match status" value="1"/>
</dbReference>
<dbReference type="GO" id="GO:0030425">
    <property type="term" value="C:dendrite"/>
    <property type="evidence" value="ECO:0007669"/>
    <property type="project" value="TreeGrafter"/>
</dbReference>
<dbReference type="InterPro" id="IPR000719">
    <property type="entry name" value="Prot_kinase_dom"/>
</dbReference>
<dbReference type="InterPro" id="IPR001090">
    <property type="entry name" value="Ephrin_rcpt_lig-bd_dom"/>
</dbReference>